<proteinExistence type="predicted"/>
<dbReference type="SUPFAM" id="SSF47598">
    <property type="entry name" value="Ribbon-helix-helix"/>
    <property type="match status" value="1"/>
</dbReference>
<evidence type="ECO:0000313" key="1">
    <source>
        <dbReference type="EMBL" id="MBJ7882475.1"/>
    </source>
</evidence>
<dbReference type="SUPFAM" id="SSF143100">
    <property type="entry name" value="TTHA1013/TTHA0281-like"/>
    <property type="match status" value="1"/>
</dbReference>
<sequence length="125" mass="14272">MSDYLTYKGYFGTVNFNSDDEIFYGKIFGISDLINFEGSSVKELKESFKESLDDYLETCKALNKEPNKTFKGSFNVRLSKELHKRVAMIANQKGISLNDFVKKAIGYAASHDIDIDENIMKTQKM</sequence>
<evidence type="ECO:0000313" key="2">
    <source>
        <dbReference type="Proteomes" id="UP000662373"/>
    </source>
</evidence>
<dbReference type="InterPro" id="IPR008651">
    <property type="entry name" value="Uncharacterised_HicB"/>
</dbReference>
<protein>
    <submittedName>
        <fullName evidence="1">Type II toxin-antitoxin system HicB family antitoxin</fullName>
    </submittedName>
</protein>
<dbReference type="EMBL" id="JAEHJZ010000047">
    <property type="protein sequence ID" value="MBJ7882475.1"/>
    <property type="molecule type" value="Genomic_DNA"/>
</dbReference>
<dbReference type="InterPro" id="IPR035069">
    <property type="entry name" value="TTHA1013/TTHA0281-like"/>
</dbReference>
<name>A0A934KZK9_9FLAO</name>
<organism evidence="1 2">
    <name type="scientific">Gelidibacter salicanalis</name>
    <dbReference type="NCBI Taxonomy" id="291193"/>
    <lineage>
        <taxon>Bacteria</taxon>
        <taxon>Pseudomonadati</taxon>
        <taxon>Bacteroidota</taxon>
        <taxon>Flavobacteriia</taxon>
        <taxon>Flavobacteriales</taxon>
        <taxon>Flavobacteriaceae</taxon>
        <taxon>Gelidibacter</taxon>
    </lineage>
</organism>
<dbReference type="Pfam" id="PF05534">
    <property type="entry name" value="HicB"/>
    <property type="match status" value="1"/>
</dbReference>
<gene>
    <name evidence="1" type="ORF">JEM65_17710</name>
</gene>
<dbReference type="GO" id="GO:0006355">
    <property type="term" value="P:regulation of DNA-templated transcription"/>
    <property type="evidence" value="ECO:0007669"/>
    <property type="project" value="InterPro"/>
</dbReference>
<comment type="caution">
    <text evidence="1">The sequence shown here is derived from an EMBL/GenBank/DDBJ whole genome shotgun (WGS) entry which is preliminary data.</text>
</comment>
<dbReference type="RefSeq" id="WP_199602531.1">
    <property type="nucleotide sequence ID" value="NZ_JAEHJZ010000047.1"/>
</dbReference>
<reference evidence="1 2" key="1">
    <citation type="submission" date="2020-09" db="EMBL/GenBank/DDBJ databases">
        <title>Draft genome of Gelidibacter salicanalis PAMC21136.</title>
        <authorList>
            <person name="Park H."/>
        </authorList>
    </citation>
    <scope>NUCLEOTIDE SEQUENCE [LARGE SCALE GENOMIC DNA]</scope>
    <source>
        <strain evidence="1 2">PAMC21136</strain>
    </source>
</reference>
<dbReference type="InterPro" id="IPR010985">
    <property type="entry name" value="Ribbon_hlx_hlx"/>
</dbReference>
<accession>A0A934KZK9</accession>
<dbReference type="AlphaFoldDB" id="A0A934KZK9"/>
<keyword evidence="2" id="KW-1185">Reference proteome</keyword>
<dbReference type="Proteomes" id="UP000662373">
    <property type="component" value="Unassembled WGS sequence"/>
</dbReference>